<name>W9RBE5_9ROSA</name>
<feature type="region of interest" description="Disordered" evidence="1">
    <location>
        <begin position="79"/>
        <end position="158"/>
    </location>
</feature>
<dbReference type="OrthoDB" id="2015333at2759"/>
<keyword evidence="5" id="KW-1185">Reference proteome</keyword>
<dbReference type="InterPro" id="IPR014770">
    <property type="entry name" value="Munc13_1"/>
</dbReference>
<evidence type="ECO:0000313" key="4">
    <source>
        <dbReference type="EMBL" id="EXB46742.1"/>
    </source>
</evidence>
<dbReference type="PROSITE" id="PS51258">
    <property type="entry name" value="MHD1"/>
    <property type="match status" value="1"/>
</dbReference>
<gene>
    <name evidence="4" type="ORF">L484_008670</name>
</gene>
<dbReference type="PANTHER" id="PTHR31280:SF1">
    <property type="entry name" value="OS03G0138600 PROTEIN"/>
    <property type="match status" value="1"/>
</dbReference>
<evidence type="ECO:0008006" key="6">
    <source>
        <dbReference type="Google" id="ProtNLM"/>
    </source>
</evidence>
<dbReference type="InterPro" id="IPR014772">
    <property type="entry name" value="Munc13_dom-2"/>
</dbReference>
<dbReference type="AlphaFoldDB" id="W9RBE5"/>
<evidence type="ECO:0000256" key="1">
    <source>
        <dbReference type="SAM" id="MobiDB-lite"/>
    </source>
</evidence>
<dbReference type="STRING" id="981085.W9RBE5"/>
<dbReference type="EMBL" id="KE343930">
    <property type="protein sequence ID" value="EXB46742.1"/>
    <property type="molecule type" value="Genomic_DNA"/>
</dbReference>
<evidence type="ECO:0000259" key="3">
    <source>
        <dbReference type="PROSITE" id="PS51259"/>
    </source>
</evidence>
<protein>
    <recommendedName>
        <fullName evidence="6">MHD1 domain-containing protein</fullName>
    </recommendedName>
</protein>
<proteinExistence type="predicted"/>
<feature type="domain" description="MHD1" evidence="2">
    <location>
        <begin position="584"/>
        <end position="726"/>
    </location>
</feature>
<dbReference type="eggNOG" id="ENOG502QWTE">
    <property type="taxonomic scope" value="Eukaryota"/>
</dbReference>
<accession>W9RBE5</accession>
<dbReference type="Proteomes" id="UP000030645">
    <property type="component" value="Unassembled WGS sequence"/>
</dbReference>
<dbReference type="Pfam" id="PF25761">
    <property type="entry name" value="TPR_PATROL1"/>
    <property type="match status" value="1"/>
</dbReference>
<feature type="domain" description="MHD2" evidence="3">
    <location>
        <begin position="888"/>
        <end position="999"/>
    </location>
</feature>
<evidence type="ECO:0000313" key="5">
    <source>
        <dbReference type="Proteomes" id="UP000030645"/>
    </source>
</evidence>
<feature type="compositionally biased region" description="Polar residues" evidence="1">
    <location>
        <begin position="813"/>
        <end position="831"/>
    </location>
</feature>
<sequence length="1062" mass="117551">MGHHTRRESLSGPFPTSARSAGEYVTDLEWPFGKLDGIDSDDVRETAYEIFFTACRSSPGFGGGRNALSFYSSNNHDNNNNNCDGNGSGNGPASPASPKPSGGVVITTPTSRVKRALGLKMLKRSPSRRMVSGGGGGSNPGSPSSHGGSNGGSPLMSFTVPQLTRPRRPMTSAEIMRQQMRVTEQSDNRLRKTLMRTLVGQMGRRAETIILPLELLRNLKPSEFNDSHEYYLWQKRQLKILESGLLLHPSIPLDKSNPFAARLRDIVRSGESKSIDTGKNSDTMRTLCNSVVSLSWRSPNGSTPADVCHWADGFPVNVHLYVALLRSIFDIRDETLVLDEVDELLELMKKTWSTFGITRATNNACFTWVLFHQYVATAMVEPELLGAAHAMLATEVASDARKSERDVVYTRILSSVLGSMKGWAEKRLMRYHEYFLRGTVGQIESLLPLALSASRILGEDVTIVEGGGGGGGDGEEKRDTMVLVDSSGNRVDYYIRSSVKNAFAKIIESGNAKEIKEEEASEAILHLAKETEDLALKERECFSPILKKWRPTAAAVAAVTLHNCYGAVLKQYLSGISTLTNDTVGVLQRAGKLEKMLVQMVVEDSAECEDGGKSIVREMVPYEVDHVILNLLKKWIDERLVKGKECLTRAKETETWNPMSKSEPYAQSAVDLMRLAKEAVDEFFEIPIGITEDLVQDLADGLEKLFQEYTTFVASCGTKQSYVPALPPLTRCNRDSKLLKLWKKATPCGANLEEISYQNGMSPNEGHHPRPSTSRGTQRLYIRLNSLHYLLSHLHSLDKSLSLSPRIIPSSRNRFSNARKPSSTGFERTQSAVQSAGQHVSELAAYRLIFLDSNPVFYDSLYAGGSVNNARIKPALRILKQNLTHVANARIKPALRILKQNLTLMAAILDDRAQALAMREVMKASFEAFLMALLAGGSSRIFLRSDHEMIEEDFDALKRVFCMCGEGLIAEGVVEREAETVEGVITLMGQCTEQLMEDFSIVTCETSGIGLMSIIGQKLPMPPTTGRWHRSDANTILRVMCHRNDIAANQFLKRTFQLAKRR</sequence>
<feature type="compositionally biased region" description="Low complexity" evidence="1">
    <location>
        <begin position="79"/>
        <end position="103"/>
    </location>
</feature>
<dbReference type="PANTHER" id="PTHR31280">
    <property type="entry name" value="PROTEIN UNC-13 HOMOLOG"/>
    <property type="match status" value="1"/>
</dbReference>
<organism evidence="4 5">
    <name type="scientific">Morus notabilis</name>
    <dbReference type="NCBI Taxonomy" id="981085"/>
    <lineage>
        <taxon>Eukaryota</taxon>
        <taxon>Viridiplantae</taxon>
        <taxon>Streptophyta</taxon>
        <taxon>Embryophyta</taxon>
        <taxon>Tracheophyta</taxon>
        <taxon>Spermatophyta</taxon>
        <taxon>Magnoliopsida</taxon>
        <taxon>eudicotyledons</taxon>
        <taxon>Gunneridae</taxon>
        <taxon>Pentapetalae</taxon>
        <taxon>rosids</taxon>
        <taxon>fabids</taxon>
        <taxon>Rosales</taxon>
        <taxon>Moraceae</taxon>
        <taxon>Moreae</taxon>
        <taxon>Morus</taxon>
    </lineage>
</organism>
<dbReference type="InterPro" id="IPR008528">
    <property type="entry name" value="unc-13_homologue"/>
</dbReference>
<evidence type="ECO:0000259" key="2">
    <source>
        <dbReference type="PROSITE" id="PS51258"/>
    </source>
</evidence>
<reference evidence="5" key="1">
    <citation type="submission" date="2013-01" db="EMBL/GenBank/DDBJ databases">
        <title>Draft Genome Sequence of a Mulberry Tree, Morus notabilis C.K. Schneid.</title>
        <authorList>
            <person name="He N."/>
            <person name="Zhao S."/>
        </authorList>
    </citation>
    <scope>NUCLEOTIDE SEQUENCE</scope>
</reference>
<feature type="compositionally biased region" description="Basic residues" evidence="1">
    <location>
        <begin position="112"/>
        <end position="127"/>
    </location>
</feature>
<dbReference type="KEGG" id="mnt:21392029"/>
<feature type="region of interest" description="Disordered" evidence="1">
    <location>
        <begin position="812"/>
        <end position="831"/>
    </location>
</feature>
<dbReference type="PROSITE" id="PS51259">
    <property type="entry name" value="MHD2"/>
    <property type="match status" value="1"/>
</dbReference>
<dbReference type="InterPro" id="IPR057984">
    <property type="entry name" value="PATROL1_C"/>
</dbReference>